<dbReference type="OrthoDB" id="15514at2157"/>
<keyword evidence="4" id="KW-0378">Hydrolase</keyword>
<dbReference type="Gene3D" id="3.40.50.300">
    <property type="entry name" value="P-loop containing nucleotide triphosphate hydrolases"/>
    <property type="match status" value="1"/>
</dbReference>
<dbReference type="Pfam" id="PF00488">
    <property type="entry name" value="MutS_V"/>
    <property type="match status" value="1"/>
</dbReference>
<evidence type="ECO:0000313" key="7">
    <source>
        <dbReference type="EMBL" id="QEK78187.1"/>
    </source>
</evidence>
<dbReference type="GeneID" id="13302284"/>
<dbReference type="HAMAP" id="MF_00971">
    <property type="entry name" value="MutS2_archaea"/>
    <property type="match status" value="1"/>
</dbReference>
<dbReference type="InterPro" id="IPR012401">
    <property type="entry name" value="DNA-bd_MutS2_arc"/>
</dbReference>
<evidence type="ECO:0000256" key="1">
    <source>
        <dbReference type="ARBA" id="ARBA00022741"/>
    </source>
</evidence>
<comment type="function">
    <text evidence="4">Has ATPase and non-specific DNA-binding activities.</text>
</comment>
<name>A0A5C0XMV0_PYRFU</name>
<dbReference type="Proteomes" id="UP000324354">
    <property type="component" value="Chromosome"/>
</dbReference>
<dbReference type="GO" id="GO:0140664">
    <property type="term" value="F:ATP-dependent DNA damage sensor activity"/>
    <property type="evidence" value="ECO:0007669"/>
    <property type="project" value="InterPro"/>
</dbReference>
<evidence type="ECO:0000256" key="2">
    <source>
        <dbReference type="ARBA" id="ARBA00022840"/>
    </source>
</evidence>
<dbReference type="GO" id="GO:0030983">
    <property type="term" value="F:mismatched DNA binding"/>
    <property type="evidence" value="ECO:0007669"/>
    <property type="project" value="InterPro"/>
</dbReference>
<feature type="domain" description="DNA mismatch repair proteins mutS family" evidence="6">
    <location>
        <begin position="373"/>
        <end position="561"/>
    </location>
</feature>
<reference evidence="7 8" key="1">
    <citation type="submission" date="2017-08" db="EMBL/GenBank/DDBJ databases">
        <title>Resequencing and Reannotation of the genome of Pyrococcus furiosus type strain DSM3638.</title>
        <authorList>
            <person name="Reichelt R.M."/>
            <person name="Bunk B."/>
        </authorList>
    </citation>
    <scope>NUCLEOTIDE SEQUENCE [LARGE SCALE GENOMIC DNA]</scope>
    <source>
        <strain evidence="7 8">DSM 3638</strain>
    </source>
</reference>
<dbReference type="KEGG" id="pfu:PF0474"/>
<dbReference type="GO" id="GO:0006298">
    <property type="term" value="P:mismatch repair"/>
    <property type="evidence" value="ECO:0007669"/>
    <property type="project" value="InterPro"/>
</dbReference>
<keyword evidence="2 4" id="KW-0067">ATP-binding</keyword>
<dbReference type="SUPFAM" id="SSF52540">
    <property type="entry name" value="P-loop containing nucleoside triphosphate hydrolases"/>
    <property type="match status" value="1"/>
</dbReference>
<proteinExistence type="inferred from homology"/>
<dbReference type="SMR" id="A0A5C0XMV0"/>
<accession>A0A5C0XMV0</accession>
<dbReference type="EMBL" id="CP023154">
    <property type="protein sequence ID" value="QEK78187.1"/>
    <property type="molecule type" value="Genomic_DNA"/>
</dbReference>
<feature type="binding site" evidence="4">
    <location>
        <begin position="380"/>
        <end position="387"/>
    </location>
    <ligand>
        <name>ATP</name>
        <dbReference type="ChEBI" id="CHEBI:30616"/>
    </ligand>
</feature>
<organism evidence="7 8">
    <name type="scientific">Pyrococcus furiosus (strain ATCC 43587 / DSM 3638 / JCM 8422 / Vc1)</name>
    <dbReference type="NCBI Taxonomy" id="186497"/>
    <lineage>
        <taxon>Archaea</taxon>
        <taxon>Methanobacteriati</taxon>
        <taxon>Methanobacteriota</taxon>
        <taxon>Thermococci</taxon>
        <taxon>Thermococcales</taxon>
        <taxon>Thermococcaceae</taxon>
        <taxon>Pyrococcus</taxon>
    </lineage>
</organism>
<keyword evidence="1 4" id="KW-0547">Nucleotide-binding</keyword>
<dbReference type="SMART" id="SM00534">
    <property type="entry name" value="MUTSac"/>
    <property type="match status" value="1"/>
</dbReference>
<comment type="similarity">
    <text evidence="4">Belongs to the DNA mismatch repair MutS family. Archaeal Muts2 subfamily.</text>
</comment>
<dbReference type="PANTHER" id="PTHR11361:SF125">
    <property type="entry name" value="DNA-BINDING PROTEIN MUTS2"/>
    <property type="match status" value="1"/>
</dbReference>
<feature type="coiled-coil region" evidence="5">
    <location>
        <begin position="179"/>
        <end position="249"/>
    </location>
</feature>
<dbReference type="FunFam" id="3.40.50.300:FF:002865">
    <property type="entry name" value="DNA-binding protein MutS2"/>
    <property type="match status" value="1"/>
</dbReference>
<keyword evidence="3 4" id="KW-0238">DNA-binding</keyword>
<dbReference type="PANTHER" id="PTHR11361">
    <property type="entry name" value="DNA MISMATCH REPAIR PROTEIN MUTS FAMILY MEMBER"/>
    <property type="match status" value="1"/>
</dbReference>
<dbReference type="InterPro" id="IPR000432">
    <property type="entry name" value="DNA_mismatch_repair_MutS_C"/>
</dbReference>
<dbReference type="GO" id="GO:0016787">
    <property type="term" value="F:hydrolase activity"/>
    <property type="evidence" value="ECO:0007669"/>
    <property type="project" value="UniProtKB-KW"/>
</dbReference>
<sequence>MKLRGDAREVYKRLLSRLESMIKLGEARTFLKKFEPTSDREEIIKRQNYLKEGLKNVRDDLEEYLLSIRPIRFRREFFHDRILLVSDEEVEEAEKLDLCPVTSDPSEIEDYPLILSTIGYGIEVEVKPSHIAPELYIIPLWENRDVLEALSKVFPGGAADKILISLKEIEEIFKKMEILENLDEIIVEKEKELNRKIEEKLERFKLTLSGRDLVEFMKALRAGNLEYLFHKFSALNDEIIEEINKAEKEISDVLGISVEIFPRDFPVEVPPEQIEALKRELEREFKIEFYLKSRETVEKILPHLQKLKEEIQKAYELYFLLVVKKFTRDFVFPEIVEEGIGFIEGRNLFIENPQPVSYFVGKSYGNFPGVEEANIVILTGANSGGKTSLLELISQIVILAHMGFPVPAKKAWFTVLDEIFFFKRKRSVYGAGAFETSLKGLVRAIKGKGKKLILIDEFESITEPGAAAKILAELLKIAYEKGFFVVIVSHLGEDLKREIPFARVDGIEAKGLDENLNLIVDRQPKFGVIGRSTPELIVERLARKGRGEEKMIMNRILKKFRK</sequence>
<evidence type="ECO:0000256" key="5">
    <source>
        <dbReference type="SAM" id="Coils"/>
    </source>
</evidence>
<dbReference type="InterPro" id="IPR045076">
    <property type="entry name" value="MutS"/>
</dbReference>
<evidence type="ECO:0000259" key="6">
    <source>
        <dbReference type="SMART" id="SM00534"/>
    </source>
</evidence>
<dbReference type="GeneID" id="41712275"/>
<evidence type="ECO:0000256" key="3">
    <source>
        <dbReference type="ARBA" id="ARBA00023125"/>
    </source>
</evidence>
<dbReference type="PIRSF" id="PIRSF029254">
    <property type="entry name" value="MutS_C_archaeal"/>
    <property type="match status" value="1"/>
</dbReference>
<evidence type="ECO:0000256" key="4">
    <source>
        <dbReference type="HAMAP-Rule" id="MF_00971"/>
    </source>
</evidence>
<dbReference type="InterPro" id="IPR027417">
    <property type="entry name" value="P-loop_NTPase"/>
</dbReference>
<gene>
    <name evidence="4" type="primary">mutS2</name>
    <name evidence="7" type="ORF">PFDSM3638_02360</name>
</gene>
<evidence type="ECO:0000313" key="8">
    <source>
        <dbReference type="Proteomes" id="UP000324354"/>
    </source>
</evidence>
<protein>
    <recommendedName>
        <fullName evidence="4">DNA-binding protein MutS2</fullName>
    </recommendedName>
</protein>
<keyword evidence="5" id="KW-0175">Coiled coil</keyword>
<comment type="cofactor">
    <cofactor evidence="4">
        <name>a divalent metal cation</name>
        <dbReference type="ChEBI" id="CHEBI:60240"/>
    </cofactor>
</comment>
<dbReference type="RefSeq" id="WP_011011591.1">
    <property type="nucleotide sequence ID" value="NC_003413.1"/>
</dbReference>
<dbReference type="AlphaFoldDB" id="A0A5C0XMV0"/>
<dbReference type="GO" id="GO:0005524">
    <property type="term" value="F:ATP binding"/>
    <property type="evidence" value="ECO:0007669"/>
    <property type="project" value="UniProtKB-UniRule"/>
</dbReference>